<accession>A0A833ZMA2</accession>
<comment type="caution">
    <text evidence="2">The sequence shown here is derived from an EMBL/GenBank/DDBJ whole genome shotgun (WGS) entry which is preliminary data.</text>
</comment>
<name>A0A833ZMA2_9CHIR</name>
<organism evidence="2 3">
    <name type="scientific">Phyllostomus discolor</name>
    <name type="common">pale spear-nosed bat</name>
    <dbReference type="NCBI Taxonomy" id="89673"/>
    <lineage>
        <taxon>Eukaryota</taxon>
        <taxon>Metazoa</taxon>
        <taxon>Chordata</taxon>
        <taxon>Craniata</taxon>
        <taxon>Vertebrata</taxon>
        <taxon>Euteleostomi</taxon>
        <taxon>Mammalia</taxon>
        <taxon>Eutheria</taxon>
        <taxon>Laurasiatheria</taxon>
        <taxon>Chiroptera</taxon>
        <taxon>Yangochiroptera</taxon>
        <taxon>Phyllostomidae</taxon>
        <taxon>Phyllostominae</taxon>
        <taxon>Phyllostomus</taxon>
    </lineage>
</organism>
<protein>
    <submittedName>
        <fullName evidence="2">Uncharacterized protein</fullName>
    </submittedName>
</protein>
<proteinExistence type="predicted"/>
<sequence>MAVLALTCNRFVRRGGQGLRARLRNLEADGPLLHFWFRHSALGGTVTVTPLPSSGTVAGTQAQTPRCDDDRQLRACSNTERALLTLGIPPPTLQTLPSSSFFKSSPEDMCITDFREKHCGERETLVRCLPHAPRPRVKPTNNPSVDTPADRAPQPGLDLRFFTHTRLQQALLKVESSQHKKDKTFHFFSF</sequence>
<evidence type="ECO:0000313" key="3">
    <source>
        <dbReference type="Proteomes" id="UP000664940"/>
    </source>
</evidence>
<reference evidence="2 3" key="1">
    <citation type="journal article" date="2020" name="Nature">
        <title>Six reference-quality genomes reveal evolution of bat adaptations.</title>
        <authorList>
            <person name="Jebb D."/>
            <person name="Huang Z."/>
            <person name="Pippel M."/>
            <person name="Hughes G.M."/>
            <person name="Lavrichenko K."/>
            <person name="Devanna P."/>
            <person name="Winkler S."/>
            <person name="Jermiin L.S."/>
            <person name="Skirmuntt E.C."/>
            <person name="Katzourakis A."/>
            <person name="Burkitt-Gray L."/>
            <person name="Ray D.A."/>
            <person name="Sullivan K.A.M."/>
            <person name="Roscito J.G."/>
            <person name="Kirilenko B.M."/>
            <person name="Davalos L.M."/>
            <person name="Corthals A.P."/>
            <person name="Power M.L."/>
            <person name="Jones G."/>
            <person name="Ransome R.D."/>
            <person name="Dechmann D.K.N."/>
            <person name="Locatelli A.G."/>
            <person name="Puechmaille S.J."/>
            <person name="Fedrigo O."/>
            <person name="Jarvis E.D."/>
            <person name="Hiller M."/>
            <person name="Vernes S.C."/>
            <person name="Myers E.W."/>
            <person name="Teeling E.C."/>
        </authorList>
    </citation>
    <scope>NUCLEOTIDE SEQUENCE [LARGE SCALE GENOMIC DNA]</scope>
    <source>
        <strain evidence="2">Bat1K_MPI-CBG_1</strain>
    </source>
</reference>
<dbReference type="EMBL" id="JABVXQ010000008">
    <property type="protein sequence ID" value="KAF6095174.1"/>
    <property type="molecule type" value="Genomic_DNA"/>
</dbReference>
<feature type="region of interest" description="Disordered" evidence="1">
    <location>
        <begin position="132"/>
        <end position="154"/>
    </location>
</feature>
<evidence type="ECO:0000313" key="2">
    <source>
        <dbReference type="EMBL" id="KAF6095174.1"/>
    </source>
</evidence>
<dbReference type="Proteomes" id="UP000664940">
    <property type="component" value="Unassembled WGS sequence"/>
</dbReference>
<gene>
    <name evidence="2" type="ORF">HJG60_012141</name>
</gene>
<dbReference type="AlphaFoldDB" id="A0A833ZMA2"/>
<evidence type="ECO:0000256" key="1">
    <source>
        <dbReference type="SAM" id="MobiDB-lite"/>
    </source>
</evidence>